<dbReference type="EMBL" id="LT670844">
    <property type="protein sequence ID" value="SHK22219.1"/>
    <property type="molecule type" value="Genomic_DNA"/>
</dbReference>
<reference evidence="1 2" key="1">
    <citation type="submission" date="2016-11" db="EMBL/GenBank/DDBJ databases">
        <authorList>
            <person name="Jaros S."/>
            <person name="Januszkiewicz K."/>
            <person name="Wedrychowicz H."/>
        </authorList>
    </citation>
    <scope>NUCLEOTIDE SEQUENCE [LARGE SCALE GENOMIC DNA]</scope>
    <source>
        <strain evidence="1 2">GAS499</strain>
    </source>
</reference>
<organism evidence="1 2">
    <name type="scientific">Bradyrhizobium lablabi</name>
    <dbReference type="NCBI Taxonomy" id="722472"/>
    <lineage>
        <taxon>Bacteria</taxon>
        <taxon>Pseudomonadati</taxon>
        <taxon>Pseudomonadota</taxon>
        <taxon>Alphaproteobacteria</taxon>
        <taxon>Hyphomicrobiales</taxon>
        <taxon>Nitrobacteraceae</taxon>
        <taxon>Bradyrhizobium</taxon>
    </lineage>
</organism>
<dbReference type="Pfam" id="PF12686">
    <property type="entry name" value="DUF3800"/>
    <property type="match status" value="1"/>
</dbReference>
<evidence type="ECO:0008006" key="3">
    <source>
        <dbReference type="Google" id="ProtNLM"/>
    </source>
</evidence>
<evidence type="ECO:0000313" key="1">
    <source>
        <dbReference type="EMBL" id="SHK22219.1"/>
    </source>
</evidence>
<dbReference type="Proteomes" id="UP000189935">
    <property type="component" value="Chromosome I"/>
</dbReference>
<gene>
    <name evidence="1" type="ORF">SAMN05444159_2743</name>
</gene>
<evidence type="ECO:0000313" key="2">
    <source>
        <dbReference type="Proteomes" id="UP000189935"/>
    </source>
</evidence>
<protein>
    <recommendedName>
        <fullName evidence="3">DUF3800 domain-containing protein</fullName>
    </recommendedName>
</protein>
<name>A0A1M6QPK3_9BRAD</name>
<sequence length="390" mass="43832">MSEILDISCDEAGHTGPDLLQKDQRMFAFGSVAISDAEAFEIIRKVRADHPVQMPELKASKLLATERGRKLVAALFSAMDGRYVVSVNDKLLALCGWFFEYIYEPVYQDNPRLLYQKNFHRFIAMYSYLWMTDPSSDARRAIEQFQKYMRSRDPADAPFLFDNPRPPLSDAGTEHPFESVLRFAYGYRDIITADNARLDVVLPDQARWVLDLSAAALWSHLNHWGRTGKLLSVRCDSSKPLQAIASKFTGDDNDPGIHQARMKHNPEPLGWKLLEPVAFVDSRDHPAIQLADVVAGTTVALFTDGLPGCDVIVESISRHGHPHSILPDMEVVDPATRAAAVNALMVYDLAKRAERHGDPYENLEAMYRFADVSWVRGDFELIKSGRNPAG</sequence>
<accession>A0A1M6QPK3</accession>
<dbReference type="AlphaFoldDB" id="A0A1M6QPK3"/>
<dbReference type="RefSeq" id="WP_172842039.1">
    <property type="nucleotide sequence ID" value="NZ_LT670844.1"/>
</dbReference>
<proteinExistence type="predicted"/>
<dbReference type="InterPro" id="IPR024524">
    <property type="entry name" value="DUF3800"/>
</dbReference>